<dbReference type="EMBL" id="AP018930">
    <property type="protein sequence ID" value="BBG27102.1"/>
    <property type="molecule type" value="Genomic_DNA"/>
</dbReference>
<dbReference type="AlphaFoldDB" id="A0A510E3M2"/>
<evidence type="ECO:0000313" key="2">
    <source>
        <dbReference type="EMBL" id="BBG27102.1"/>
    </source>
</evidence>
<dbReference type="PANTHER" id="PTHR10098">
    <property type="entry name" value="RAPSYN-RELATED"/>
    <property type="match status" value="1"/>
</dbReference>
<reference evidence="3" key="1">
    <citation type="submission" date="2018-09" db="EMBL/GenBank/DDBJ databases">
        <title>Complete Genome Sequencing of Sulfolobus sp. JCM 16834.</title>
        <authorList>
            <person name="Kato S."/>
            <person name="Itoh T."/>
            <person name="Ohkuma M."/>
        </authorList>
    </citation>
    <scope>NUCLEOTIDE SEQUENCE [LARGE SCALE GENOMIC DNA]</scope>
    <source>
        <strain evidence="3">IC-007</strain>
    </source>
</reference>
<evidence type="ECO:0008006" key="4">
    <source>
        <dbReference type="Google" id="ProtNLM"/>
    </source>
</evidence>
<feature type="coiled-coil region" evidence="1">
    <location>
        <begin position="288"/>
        <end position="315"/>
    </location>
</feature>
<gene>
    <name evidence="2" type="ORF">IC007_1632</name>
</gene>
<dbReference type="RefSeq" id="WP_149564853.1">
    <property type="nucleotide sequence ID" value="NZ_AP018930.1"/>
</dbReference>
<dbReference type="InterPro" id="IPR011990">
    <property type="entry name" value="TPR-like_helical_dom_sf"/>
</dbReference>
<dbReference type="Gene3D" id="1.25.40.10">
    <property type="entry name" value="Tetratricopeptide repeat domain"/>
    <property type="match status" value="2"/>
</dbReference>
<dbReference type="GeneID" id="41717968"/>
<dbReference type="PANTHER" id="PTHR10098:SF108">
    <property type="entry name" value="TETRATRICOPEPTIDE REPEAT PROTEIN 28"/>
    <property type="match status" value="1"/>
</dbReference>
<dbReference type="Proteomes" id="UP000325030">
    <property type="component" value="Chromosome"/>
</dbReference>
<keyword evidence="1" id="KW-0175">Coiled coil</keyword>
<sequence>MNPSELEARIPKLKAKERDVALRELGYYYLQLYLKERKDELIRKSISFYSQVIKKDCVVLNNLGLCYMYLGNCEDSMEVFNSAREVCKNEDEYMLDFNYSLALLNCNRPSEAYIVIKSLLKQKKDPHFIRLFGRVCLSLSKRDLSYVMEAVPLLESLDQPVEELILSYILLAKDHDKKLIEKALQLAEENGDKKLLAEALLVKGDLRSLEKALSIFRETGDVRGEARALYLLSSFQQDRLPEALSVVEKLGESDKKEILYDMYKRTKISSLLKEAMRIAEKQGDWLFLARGYRELSKTENEVDNLRKAVEFYEKYIEFKNK</sequence>
<evidence type="ECO:0000313" key="3">
    <source>
        <dbReference type="Proteomes" id="UP000325030"/>
    </source>
</evidence>
<organism evidence="2 3">
    <name type="scientific">Sulfuracidifex tepidarius</name>
    <dbReference type="NCBI Taxonomy" id="1294262"/>
    <lineage>
        <taxon>Archaea</taxon>
        <taxon>Thermoproteota</taxon>
        <taxon>Thermoprotei</taxon>
        <taxon>Sulfolobales</taxon>
        <taxon>Sulfolobaceae</taxon>
        <taxon>Sulfuracidifex</taxon>
    </lineage>
</organism>
<accession>A0A510E3M2</accession>
<protein>
    <recommendedName>
        <fullName evidence="4">Tetratricopeptide repeat protein</fullName>
    </recommendedName>
</protein>
<dbReference type="SUPFAM" id="SSF48452">
    <property type="entry name" value="TPR-like"/>
    <property type="match status" value="1"/>
</dbReference>
<proteinExistence type="predicted"/>
<evidence type="ECO:0000256" key="1">
    <source>
        <dbReference type="SAM" id="Coils"/>
    </source>
</evidence>
<name>A0A510E3M2_9CREN</name>